<feature type="transmembrane region" description="Helical" evidence="7">
    <location>
        <begin position="24"/>
        <end position="48"/>
    </location>
</feature>
<dbReference type="PROSITE" id="PS50850">
    <property type="entry name" value="MFS"/>
    <property type="match status" value="1"/>
</dbReference>
<feature type="transmembrane region" description="Helical" evidence="7">
    <location>
        <begin position="366"/>
        <end position="384"/>
    </location>
</feature>
<evidence type="ECO:0000256" key="2">
    <source>
        <dbReference type="ARBA" id="ARBA00022448"/>
    </source>
</evidence>
<organism evidence="9 11">
    <name type="scientific">Ardenticatena maritima</name>
    <dbReference type="NCBI Taxonomy" id="872965"/>
    <lineage>
        <taxon>Bacteria</taxon>
        <taxon>Bacillati</taxon>
        <taxon>Chloroflexota</taxon>
        <taxon>Ardenticatenia</taxon>
        <taxon>Ardenticatenales</taxon>
        <taxon>Ardenticatenaceae</taxon>
        <taxon>Ardenticatena</taxon>
    </lineage>
</organism>
<evidence type="ECO:0000256" key="6">
    <source>
        <dbReference type="ARBA" id="ARBA00023136"/>
    </source>
</evidence>
<reference evidence="11" key="3">
    <citation type="submission" date="2015-08" db="EMBL/GenBank/DDBJ databases">
        <title>Draft Genome Sequence of a Heterotrophic Facultative Anaerobic Bacterium Ardenticatena maritima Strain 110S.</title>
        <authorList>
            <person name="Kawaichi S."/>
            <person name="Yoshida T."/>
            <person name="Sako Y."/>
            <person name="Nakamura R."/>
        </authorList>
    </citation>
    <scope>NUCLEOTIDE SEQUENCE [LARGE SCALE GENOMIC DNA]</scope>
    <source>
        <strain evidence="11">110S</strain>
    </source>
</reference>
<feature type="transmembrane region" description="Helical" evidence="7">
    <location>
        <begin position="390"/>
        <end position="413"/>
    </location>
</feature>
<dbReference type="PRINTS" id="PR01988">
    <property type="entry name" value="EXPORTERBACE"/>
</dbReference>
<feature type="transmembrane region" description="Helical" evidence="7">
    <location>
        <begin position="54"/>
        <end position="75"/>
    </location>
</feature>
<comment type="caution">
    <text evidence="9">The sequence shown here is derived from an EMBL/GenBank/DDBJ whole genome shotgun (WGS) entry which is preliminary data.</text>
</comment>
<name>A0A0M8K6W4_9CHLR</name>
<dbReference type="PANTHER" id="PTHR43266">
    <property type="entry name" value="MACROLIDE-EFFLUX PROTEIN"/>
    <property type="match status" value="1"/>
</dbReference>
<dbReference type="InParanoid" id="A0A0M8K6W4"/>
<keyword evidence="11" id="KW-1185">Reference proteome</keyword>
<dbReference type="AlphaFoldDB" id="A0A0M8K6W4"/>
<dbReference type="CDD" id="cd06173">
    <property type="entry name" value="MFS_MefA_like"/>
    <property type="match status" value="1"/>
</dbReference>
<gene>
    <name evidence="9" type="ORF">ARMA_1456</name>
    <name evidence="10" type="ORF">SE16_13340</name>
</gene>
<feature type="transmembrane region" description="Helical" evidence="7">
    <location>
        <begin position="150"/>
        <end position="170"/>
    </location>
</feature>
<evidence type="ECO:0000256" key="4">
    <source>
        <dbReference type="ARBA" id="ARBA00022692"/>
    </source>
</evidence>
<feature type="transmembrane region" description="Helical" evidence="7">
    <location>
        <begin position="231"/>
        <end position="252"/>
    </location>
</feature>
<keyword evidence="4 7" id="KW-0812">Transmembrane</keyword>
<evidence type="ECO:0000256" key="3">
    <source>
        <dbReference type="ARBA" id="ARBA00022475"/>
    </source>
</evidence>
<dbReference type="InterPro" id="IPR010290">
    <property type="entry name" value="TM_effector"/>
</dbReference>
<feature type="transmembrane region" description="Helical" evidence="7">
    <location>
        <begin position="332"/>
        <end position="354"/>
    </location>
</feature>
<reference evidence="10 12" key="2">
    <citation type="submission" date="2015-07" db="EMBL/GenBank/DDBJ databases">
        <title>Whole genome sequence of Ardenticatena maritima DSM 23922.</title>
        <authorList>
            <person name="Hemp J."/>
            <person name="Ward L.M."/>
            <person name="Pace L.A."/>
            <person name="Fischer W.W."/>
        </authorList>
    </citation>
    <scope>NUCLEOTIDE SEQUENCE [LARGE SCALE GENOMIC DNA]</scope>
    <source>
        <strain evidence="10 12">110S</strain>
    </source>
</reference>
<feature type="transmembrane region" description="Helical" evidence="7">
    <location>
        <begin position="304"/>
        <end position="326"/>
    </location>
</feature>
<evidence type="ECO:0000313" key="9">
    <source>
        <dbReference type="EMBL" id="GAP63033.1"/>
    </source>
</evidence>
<evidence type="ECO:0000313" key="11">
    <source>
        <dbReference type="Proteomes" id="UP000037784"/>
    </source>
</evidence>
<evidence type="ECO:0000256" key="7">
    <source>
        <dbReference type="SAM" id="Phobius"/>
    </source>
</evidence>
<dbReference type="FunCoup" id="A0A0M8K6W4">
    <property type="interactions" value="126"/>
</dbReference>
<evidence type="ECO:0000313" key="12">
    <source>
        <dbReference type="Proteomes" id="UP000050502"/>
    </source>
</evidence>
<keyword evidence="2" id="KW-0813">Transport</keyword>
<evidence type="ECO:0000256" key="5">
    <source>
        <dbReference type="ARBA" id="ARBA00022989"/>
    </source>
</evidence>
<evidence type="ECO:0000313" key="10">
    <source>
        <dbReference type="EMBL" id="KPL86310.1"/>
    </source>
</evidence>
<dbReference type="GO" id="GO:0005886">
    <property type="term" value="C:plasma membrane"/>
    <property type="evidence" value="ECO:0007669"/>
    <property type="project" value="UniProtKB-SubCell"/>
</dbReference>
<dbReference type="InterPro" id="IPR036259">
    <property type="entry name" value="MFS_trans_sf"/>
</dbReference>
<dbReference type="Gene3D" id="1.20.1250.20">
    <property type="entry name" value="MFS general substrate transporter like domains"/>
    <property type="match status" value="1"/>
</dbReference>
<feature type="transmembrane region" description="Helical" evidence="7">
    <location>
        <begin position="176"/>
        <end position="195"/>
    </location>
</feature>
<evidence type="ECO:0000256" key="1">
    <source>
        <dbReference type="ARBA" id="ARBA00004651"/>
    </source>
</evidence>
<keyword evidence="5 7" id="KW-1133">Transmembrane helix</keyword>
<keyword evidence="6 7" id="KW-0472">Membrane</keyword>
<protein>
    <recommendedName>
        <fullName evidence="8">Major facilitator superfamily (MFS) profile domain-containing protein</fullName>
    </recommendedName>
</protein>
<dbReference type="Proteomes" id="UP000050502">
    <property type="component" value="Unassembled WGS sequence"/>
</dbReference>
<sequence>MTTHDHTEPIGYLELIRENRNFRALWLGQIVSLLGDWFNLIGSASLVATLTQSGFAVGGLFIVRMLAPFIVSPVAGVVADRYNRKQVLIITDLARAVIVLGFLLVRRPEHVWLLYALTALQLSVSGFFFPTRSAILPDIVPRNGLGAANAISSATWSVMLSLGAALGGLVAGQFGIYTAFVVDALTFLLSAFFIMQVRYTSVPTLDGTMTLATAIRDYIEGLAYLRHHFDILMIALQKTFVALAVSGGFQVVQVVMAEQIYPIGEGGSTSLGLMYAVVGVGTGVGPILARAFTGDREWPLRWAILVSYFLSAVGLLLIAPLGAFWVVLLGMLLRGVGGGIGWVFSTQLLLDLLPDRVRGRVFSTEFAMFTLANAVGAAVVGRALDLSISLSLLMLAMAGLSIVSALVWGAWLLMMRRRA</sequence>
<dbReference type="Pfam" id="PF05977">
    <property type="entry name" value="MFS_3"/>
    <property type="match status" value="1"/>
</dbReference>
<dbReference type="STRING" id="872965.SE16_13340"/>
<proteinExistence type="predicted"/>
<dbReference type="EMBL" id="BBZA01000106">
    <property type="protein sequence ID" value="GAP63033.1"/>
    <property type="molecule type" value="Genomic_DNA"/>
</dbReference>
<feature type="transmembrane region" description="Helical" evidence="7">
    <location>
        <begin position="87"/>
        <end position="105"/>
    </location>
</feature>
<dbReference type="InterPro" id="IPR020846">
    <property type="entry name" value="MFS_dom"/>
</dbReference>
<dbReference type="GO" id="GO:0022857">
    <property type="term" value="F:transmembrane transporter activity"/>
    <property type="evidence" value="ECO:0007669"/>
    <property type="project" value="InterPro"/>
</dbReference>
<feature type="transmembrane region" description="Helical" evidence="7">
    <location>
        <begin position="111"/>
        <end position="129"/>
    </location>
</feature>
<feature type="transmembrane region" description="Helical" evidence="7">
    <location>
        <begin position="272"/>
        <end position="292"/>
    </location>
</feature>
<dbReference type="Proteomes" id="UP000037784">
    <property type="component" value="Unassembled WGS sequence"/>
</dbReference>
<accession>A0A0M8K6W4</accession>
<dbReference type="SUPFAM" id="SSF103473">
    <property type="entry name" value="MFS general substrate transporter"/>
    <property type="match status" value="1"/>
</dbReference>
<feature type="domain" description="Major facilitator superfamily (MFS) profile" evidence="8">
    <location>
        <begin position="21"/>
        <end position="416"/>
    </location>
</feature>
<reference evidence="9 11" key="1">
    <citation type="journal article" date="2015" name="Genome Announc.">
        <title>Draft Genome Sequence of a Heterotrophic Facultative Anaerobic Thermophilic Bacterium, Ardenticatena maritima Strain 110ST.</title>
        <authorList>
            <person name="Kawaichi S."/>
            <person name="Yoshida T."/>
            <person name="Sako Y."/>
            <person name="Nakamura R."/>
        </authorList>
    </citation>
    <scope>NUCLEOTIDE SEQUENCE [LARGE SCALE GENOMIC DNA]</scope>
    <source>
        <strain evidence="9 11">110S</strain>
    </source>
</reference>
<comment type="subcellular location">
    <subcellularLocation>
        <location evidence="1">Cell membrane</location>
        <topology evidence="1">Multi-pass membrane protein</topology>
    </subcellularLocation>
</comment>
<dbReference type="OrthoDB" id="9774907at2"/>
<dbReference type="EMBL" id="LGKN01000009">
    <property type="protein sequence ID" value="KPL86310.1"/>
    <property type="molecule type" value="Genomic_DNA"/>
</dbReference>
<keyword evidence="3" id="KW-1003">Cell membrane</keyword>
<evidence type="ECO:0000259" key="8">
    <source>
        <dbReference type="PROSITE" id="PS50850"/>
    </source>
</evidence>
<dbReference type="PANTHER" id="PTHR43266:SF2">
    <property type="entry name" value="MAJOR FACILITATOR SUPERFAMILY (MFS) PROFILE DOMAIN-CONTAINING PROTEIN"/>
    <property type="match status" value="1"/>
</dbReference>
<dbReference type="InterPro" id="IPR022324">
    <property type="entry name" value="Bacilysin_exporter_BacE_put"/>
</dbReference>